<proteinExistence type="predicted"/>
<keyword evidence="3" id="KW-1185">Reference proteome</keyword>
<feature type="transmembrane region" description="Helical" evidence="1">
    <location>
        <begin position="79"/>
        <end position="101"/>
    </location>
</feature>
<dbReference type="EMBL" id="JACHKA010000001">
    <property type="protein sequence ID" value="MBB5987313.1"/>
    <property type="molecule type" value="Genomic_DNA"/>
</dbReference>
<name>A0ABR6NJ52_9SPHN</name>
<evidence type="ECO:0000313" key="2">
    <source>
        <dbReference type="EMBL" id="MBB5987313.1"/>
    </source>
</evidence>
<gene>
    <name evidence="2" type="ORF">HNP60_003287</name>
</gene>
<keyword evidence="1" id="KW-0812">Transmembrane</keyword>
<sequence length="213" mass="23246">MMSMTRRADKAILPWRYGLFLLVFASALPLSLLLGPVHGIMLGFDLGVLALLATVPSMLSHGADRMREHARRNDANRTLILALTGIVMGVILVVVASALLYGHGTPLPTAALIMATLTLAWLFSNIVYTLHYAFLFYSGGKDGGDRGGLDFPRREEPDYWDFAYFAFTLGMTFQTSDIAITDPGLRKVALFHCLAAFVFNLGIVAFTINMLGG</sequence>
<keyword evidence="1" id="KW-0472">Membrane</keyword>
<protein>
    <submittedName>
        <fullName evidence="2">Membrane protein</fullName>
    </submittedName>
</protein>
<comment type="caution">
    <text evidence="2">The sequence shown here is derived from an EMBL/GenBank/DDBJ whole genome shotgun (WGS) entry which is preliminary data.</text>
</comment>
<reference evidence="2 3" key="1">
    <citation type="submission" date="2020-08" db="EMBL/GenBank/DDBJ databases">
        <title>Exploring microbial biodiversity for novel pathways involved in the catabolism of aromatic compounds derived from lignin.</title>
        <authorList>
            <person name="Elkins J."/>
        </authorList>
    </citation>
    <scope>NUCLEOTIDE SEQUENCE [LARGE SCALE GENOMIC DNA]</scope>
    <source>
        <strain evidence="2 3">B1D3A</strain>
    </source>
</reference>
<accession>A0ABR6NJ52</accession>
<feature type="transmembrane region" description="Helical" evidence="1">
    <location>
        <begin position="40"/>
        <end position="59"/>
    </location>
</feature>
<dbReference type="InterPro" id="IPR009781">
    <property type="entry name" value="DUF1345"/>
</dbReference>
<organism evidence="2 3">
    <name type="scientific">Sphingobium lignivorans</name>
    <dbReference type="NCBI Taxonomy" id="2735886"/>
    <lineage>
        <taxon>Bacteria</taxon>
        <taxon>Pseudomonadati</taxon>
        <taxon>Pseudomonadota</taxon>
        <taxon>Alphaproteobacteria</taxon>
        <taxon>Sphingomonadales</taxon>
        <taxon>Sphingomonadaceae</taxon>
        <taxon>Sphingobium</taxon>
    </lineage>
</organism>
<keyword evidence="1" id="KW-1133">Transmembrane helix</keyword>
<feature type="transmembrane region" description="Helical" evidence="1">
    <location>
        <begin position="12"/>
        <end position="34"/>
    </location>
</feature>
<evidence type="ECO:0000313" key="3">
    <source>
        <dbReference type="Proteomes" id="UP001138540"/>
    </source>
</evidence>
<feature type="transmembrane region" description="Helical" evidence="1">
    <location>
        <begin position="113"/>
        <end position="138"/>
    </location>
</feature>
<evidence type="ECO:0000256" key="1">
    <source>
        <dbReference type="SAM" id="Phobius"/>
    </source>
</evidence>
<feature type="transmembrane region" description="Helical" evidence="1">
    <location>
        <begin position="188"/>
        <end position="211"/>
    </location>
</feature>
<dbReference type="Proteomes" id="UP001138540">
    <property type="component" value="Unassembled WGS sequence"/>
</dbReference>
<dbReference type="Pfam" id="PF07077">
    <property type="entry name" value="DUF1345"/>
    <property type="match status" value="1"/>
</dbReference>